<dbReference type="InterPro" id="IPR001607">
    <property type="entry name" value="Znf_UBP"/>
</dbReference>
<dbReference type="PANTHER" id="PTHR24007">
    <property type="entry name" value="BRCA1-ASSOCIATED PROTEIN"/>
    <property type="match status" value="1"/>
</dbReference>
<dbReference type="SMART" id="SM00184">
    <property type="entry name" value="RING"/>
    <property type="match status" value="1"/>
</dbReference>
<feature type="compositionally biased region" description="Polar residues" evidence="6">
    <location>
        <begin position="1167"/>
        <end position="1176"/>
    </location>
</feature>
<keyword evidence="11" id="KW-1185">Reference proteome</keyword>
<dbReference type="Pfam" id="PF07576">
    <property type="entry name" value="BRAP2"/>
    <property type="match status" value="1"/>
</dbReference>
<keyword evidence="2 4" id="KW-0863">Zinc-finger</keyword>
<proteinExistence type="predicted"/>
<gene>
    <name evidence="10" type="ORF">GCK32_007498</name>
</gene>
<sequence length="1187" mass="134085">MLLKRFSATARRMTQVFIWKILHRRPSIYRLLPTLFKASSRLDVVVGKSALPLARNPIYRAVQLLLRSGRAFRPLSSLAIHHRRFYYDKVQQQPLSGFKLKKRNTFGVVERIRDVFSTNVRYNADLSRATLPNTIDAYEIGKNIGYGCNAAVYALKIRDGETGSTSSNVGSIPNHNFSEEDAYSIQKYPLALKLMYNFALDLCPRLGDNFLWQSMGAELVPLPESANILNGKMGRYRPLPAFHPNVVRVLTAFVDRMPILEDAKLVYPDALPSAPFYEMIINEPRTMFVVMKRYRMTLREYVKDFRRKRSYHVARVLFGQLLEGCVFLYENIVSQRDMKSDNILLEFNCPDEVPHLVISDFGCALASGSWVVKYVDDSIDLGGNTKTRAPEIVMARPGPDSVVDFRMADTWAVGTLAYEIFTRVNPFYSRLDSATYKEEDLPSLSPFITKPIRDIVHHLLRRNPKERLLPHIAADVVSLSLLRLGGDFQSFLSSTGLNTVINLRTIRGALNTSLEKFAINAEKVLDDVLFLISAETIASRASQSGVISRAEQQLRATFLSRLNRDHIWEAVSYFLPKCPIQAEGAFGDAGDTSLAAAIDSVALNNNNGIIHRYRVRMSYYQPLILRLEVKNGAGQISFDESSKLDVEQSPSTIERNRRRIMSGLKKRSPPVGASSRNDGADDAPIAPTTADKHSSHDISQPLTNFRGRRTYSEVVVESLEGDKCVDGRSFTSDAEHPQSSRLSVTDVDLPVPDTVTYYYGNPFVEKTEGILHFFKYNDERLGREVHCRMLCMLAVPSQITLREILLFIGSGMQTIERIKIIRDSTPNEYMVILKFKSHNDAVVFYDEFNGTQFNSLEPNRCRLLFVDKIECASEDEVATLCSTSAASSDGAGSSTCLTELPTCAVCLERMDDSVVSILCNHTFHAGCIEQWTDTTCPVCRYIQTPELVAEQRCSICGQSSDLWICLICGNIGCGRYAEGHAYRHFEVTSHTFCLQVGGQRVWDYAGDNYVHRLIQSDTEGKVVEYQRGDREAESDEKKEKLDGIKLEYTCLLTSQLESQRMYFEARLADVERAMNNMEKMAQAQIDDLEAKLSQSTSECKELRKQVQEANATKQASEKKHTQTVNKLAKRINELQEQVSDMMLHFEAQAKVQAQLDSSQVTREEMDNSQVGVSVSTPEKRPRRKNKR</sequence>
<keyword evidence="5" id="KW-0175">Coiled coil</keyword>
<protein>
    <submittedName>
        <fullName evidence="10">Protein kinase domain-containing protein</fullName>
    </submittedName>
</protein>
<keyword evidence="3" id="KW-0862">Zinc</keyword>
<evidence type="ECO:0000313" key="10">
    <source>
        <dbReference type="EMBL" id="KAK5980747.1"/>
    </source>
</evidence>
<feature type="coiled-coil region" evidence="5">
    <location>
        <begin position="1067"/>
        <end position="1144"/>
    </location>
</feature>
<dbReference type="SMART" id="SM00290">
    <property type="entry name" value="ZnF_UBP"/>
    <property type="match status" value="1"/>
</dbReference>
<dbReference type="GO" id="GO:0016567">
    <property type="term" value="P:protein ubiquitination"/>
    <property type="evidence" value="ECO:0007669"/>
    <property type="project" value="TreeGrafter"/>
</dbReference>
<dbReference type="InterPro" id="IPR011422">
    <property type="entry name" value="BRAP2/ETP1_RRM"/>
</dbReference>
<dbReference type="PANTHER" id="PTHR24007:SF7">
    <property type="entry name" value="BRCA1-ASSOCIATED PROTEIN"/>
    <property type="match status" value="1"/>
</dbReference>
<dbReference type="PROSITE" id="PS50089">
    <property type="entry name" value="ZF_RING_2"/>
    <property type="match status" value="1"/>
</dbReference>
<feature type="domain" description="RING-type" evidence="8">
    <location>
        <begin position="903"/>
        <end position="940"/>
    </location>
</feature>
<dbReference type="Gene3D" id="1.10.510.10">
    <property type="entry name" value="Transferase(Phosphotransferase) domain 1"/>
    <property type="match status" value="1"/>
</dbReference>
<organism evidence="10 11">
    <name type="scientific">Trichostrongylus colubriformis</name>
    <name type="common">Black scour worm</name>
    <dbReference type="NCBI Taxonomy" id="6319"/>
    <lineage>
        <taxon>Eukaryota</taxon>
        <taxon>Metazoa</taxon>
        <taxon>Ecdysozoa</taxon>
        <taxon>Nematoda</taxon>
        <taxon>Chromadorea</taxon>
        <taxon>Rhabditida</taxon>
        <taxon>Rhabditina</taxon>
        <taxon>Rhabditomorpha</taxon>
        <taxon>Strongyloidea</taxon>
        <taxon>Trichostrongylidae</taxon>
        <taxon>Trichostrongylus</taxon>
    </lineage>
</organism>
<reference evidence="10 11" key="1">
    <citation type="submission" date="2019-10" db="EMBL/GenBank/DDBJ databases">
        <title>Assembly and Annotation for the nematode Trichostrongylus colubriformis.</title>
        <authorList>
            <person name="Martin J."/>
        </authorList>
    </citation>
    <scope>NUCLEOTIDE SEQUENCE [LARGE SCALE GENOMIC DNA]</scope>
    <source>
        <strain evidence="10">G859</strain>
        <tissue evidence="10">Whole worm</tissue>
    </source>
</reference>
<dbReference type="GO" id="GO:0005524">
    <property type="term" value="F:ATP binding"/>
    <property type="evidence" value="ECO:0007669"/>
    <property type="project" value="InterPro"/>
</dbReference>
<dbReference type="PROSITE" id="PS50271">
    <property type="entry name" value="ZF_UBP"/>
    <property type="match status" value="1"/>
</dbReference>
<dbReference type="Gene3D" id="3.30.40.10">
    <property type="entry name" value="Zinc/RING finger domain, C3HC4 (zinc finger)"/>
    <property type="match status" value="2"/>
</dbReference>
<dbReference type="GO" id="GO:0005737">
    <property type="term" value="C:cytoplasm"/>
    <property type="evidence" value="ECO:0007669"/>
    <property type="project" value="TreeGrafter"/>
</dbReference>
<feature type="compositionally biased region" description="Basic residues" evidence="6">
    <location>
        <begin position="656"/>
        <end position="668"/>
    </location>
</feature>
<evidence type="ECO:0000256" key="4">
    <source>
        <dbReference type="PROSITE-ProRule" id="PRU00502"/>
    </source>
</evidence>
<dbReference type="InterPro" id="IPR047243">
    <property type="entry name" value="RING-H2_BRAP2"/>
</dbReference>
<dbReference type="InterPro" id="IPR000719">
    <property type="entry name" value="Prot_kinase_dom"/>
</dbReference>
<dbReference type="InterPro" id="IPR013083">
    <property type="entry name" value="Znf_RING/FYVE/PHD"/>
</dbReference>
<feature type="domain" description="UBP-type" evidence="9">
    <location>
        <begin position="937"/>
        <end position="1029"/>
    </location>
</feature>
<dbReference type="InterPro" id="IPR011009">
    <property type="entry name" value="Kinase-like_dom_sf"/>
</dbReference>
<feature type="domain" description="Protein kinase" evidence="7">
    <location>
        <begin position="138"/>
        <end position="492"/>
    </location>
</feature>
<dbReference type="GO" id="GO:0007265">
    <property type="term" value="P:Ras protein signal transduction"/>
    <property type="evidence" value="ECO:0007669"/>
    <property type="project" value="TreeGrafter"/>
</dbReference>
<dbReference type="InterPro" id="IPR001841">
    <property type="entry name" value="Znf_RING"/>
</dbReference>
<dbReference type="GO" id="GO:0004672">
    <property type="term" value="F:protein kinase activity"/>
    <property type="evidence" value="ECO:0007669"/>
    <property type="project" value="InterPro"/>
</dbReference>
<evidence type="ECO:0000259" key="8">
    <source>
        <dbReference type="PROSITE" id="PS50089"/>
    </source>
</evidence>
<evidence type="ECO:0000256" key="3">
    <source>
        <dbReference type="ARBA" id="ARBA00022833"/>
    </source>
</evidence>
<dbReference type="GO" id="GO:0008270">
    <property type="term" value="F:zinc ion binding"/>
    <property type="evidence" value="ECO:0007669"/>
    <property type="project" value="UniProtKB-KW"/>
</dbReference>
<keyword evidence="1" id="KW-0479">Metal-binding</keyword>
<evidence type="ECO:0000256" key="1">
    <source>
        <dbReference type="ARBA" id="ARBA00022723"/>
    </source>
</evidence>
<evidence type="ECO:0000313" key="11">
    <source>
        <dbReference type="Proteomes" id="UP001331761"/>
    </source>
</evidence>
<dbReference type="GO" id="GO:0061630">
    <property type="term" value="F:ubiquitin protein ligase activity"/>
    <property type="evidence" value="ECO:0007669"/>
    <property type="project" value="TreeGrafter"/>
</dbReference>
<evidence type="ECO:0000256" key="2">
    <source>
        <dbReference type="ARBA" id="ARBA00022771"/>
    </source>
</evidence>
<dbReference type="Pfam" id="PF02148">
    <property type="entry name" value="zf-UBP"/>
    <property type="match status" value="1"/>
</dbReference>
<evidence type="ECO:0000256" key="6">
    <source>
        <dbReference type="SAM" id="MobiDB-lite"/>
    </source>
</evidence>
<dbReference type="AlphaFoldDB" id="A0AAN8ITB0"/>
<dbReference type="SUPFAM" id="SSF57850">
    <property type="entry name" value="RING/U-box"/>
    <property type="match status" value="2"/>
</dbReference>
<keyword evidence="10" id="KW-0808">Transferase</keyword>
<dbReference type="EMBL" id="WIXE01007043">
    <property type="protein sequence ID" value="KAK5980747.1"/>
    <property type="molecule type" value="Genomic_DNA"/>
</dbReference>
<dbReference type="PROSITE" id="PS50011">
    <property type="entry name" value="PROTEIN_KINASE_DOM"/>
    <property type="match status" value="1"/>
</dbReference>
<keyword evidence="10" id="KW-0418">Kinase</keyword>
<evidence type="ECO:0000259" key="7">
    <source>
        <dbReference type="PROSITE" id="PS50011"/>
    </source>
</evidence>
<feature type="region of interest" description="Disordered" evidence="6">
    <location>
        <begin position="642"/>
        <end position="703"/>
    </location>
</feature>
<name>A0AAN8ITB0_TRICO</name>
<dbReference type="Pfam" id="PF00069">
    <property type="entry name" value="Pkinase"/>
    <property type="match status" value="1"/>
</dbReference>
<dbReference type="SMART" id="SM00220">
    <property type="entry name" value="S_TKc"/>
    <property type="match status" value="1"/>
</dbReference>
<evidence type="ECO:0000259" key="9">
    <source>
        <dbReference type="PROSITE" id="PS50271"/>
    </source>
</evidence>
<accession>A0AAN8ITB0</accession>
<dbReference type="Pfam" id="PF13639">
    <property type="entry name" value="zf-RING_2"/>
    <property type="match status" value="1"/>
</dbReference>
<dbReference type="CDD" id="cd16457">
    <property type="entry name" value="RING-H2_BRAP2"/>
    <property type="match status" value="1"/>
</dbReference>
<dbReference type="SUPFAM" id="SSF56112">
    <property type="entry name" value="Protein kinase-like (PK-like)"/>
    <property type="match status" value="1"/>
</dbReference>
<evidence type="ECO:0000256" key="5">
    <source>
        <dbReference type="SAM" id="Coils"/>
    </source>
</evidence>
<dbReference type="Proteomes" id="UP001331761">
    <property type="component" value="Unassembled WGS sequence"/>
</dbReference>
<comment type="caution">
    <text evidence="10">The sequence shown here is derived from an EMBL/GenBank/DDBJ whole genome shotgun (WGS) entry which is preliminary data.</text>
</comment>
<feature type="region of interest" description="Disordered" evidence="6">
    <location>
        <begin position="1156"/>
        <end position="1187"/>
    </location>
</feature>